<evidence type="ECO:0000256" key="4">
    <source>
        <dbReference type="ARBA" id="ARBA00022525"/>
    </source>
</evidence>
<dbReference type="GO" id="GO:0005576">
    <property type="term" value="C:extracellular region"/>
    <property type="evidence" value="ECO:0007669"/>
    <property type="project" value="UniProtKB-SubCell"/>
</dbReference>
<feature type="domain" description="Sushi" evidence="14">
    <location>
        <begin position="73"/>
        <end position="133"/>
    </location>
</feature>
<dbReference type="Gene3D" id="2.10.70.10">
    <property type="entry name" value="Complement Module, domain 1"/>
    <property type="match status" value="5"/>
</dbReference>
<dbReference type="SMART" id="SM00032">
    <property type="entry name" value="CCP"/>
    <property type="match status" value="4"/>
</dbReference>
<proteinExistence type="predicted"/>
<feature type="domain" description="Sushi" evidence="14">
    <location>
        <begin position="134"/>
        <end position="191"/>
    </location>
</feature>
<evidence type="ECO:0000256" key="10">
    <source>
        <dbReference type="ARBA" id="ARBA00023180"/>
    </source>
</evidence>
<dbReference type="PANTHER" id="PTHR19325:SF575">
    <property type="entry name" value="LOCOMOTION-RELATED PROTEIN HIKARU GENKI"/>
    <property type="match status" value="1"/>
</dbReference>
<dbReference type="PANTHER" id="PTHR19325">
    <property type="entry name" value="COMPLEMENT COMPONENT-RELATED SUSHI DOMAIN-CONTAINING"/>
    <property type="match status" value="1"/>
</dbReference>
<reference evidence="15" key="1">
    <citation type="submission" date="2025-08" db="UniProtKB">
        <authorList>
            <consortium name="Ensembl"/>
        </authorList>
    </citation>
    <scope>IDENTIFICATION</scope>
</reference>
<dbReference type="InterPro" id="IPR000436">
    <property type="entry name" value="Sushi_SCR_CCP_dom"/>
</dbReference>
<accession>A0A674BMF0</accession>
<dbReference type="CDD" id="cd00033">
    <property type="entry name" value="CCP"/>
    <property type="match status" value="4"/>
</dbReference>
<keyword evidence="5 13" id="KW-0768">Sushi</keyword>
<keyword evidence="10" id="KW-0325">Glycoprotein</keyword>
<name>A0A674BMF0_SALTR</name>
<comment type="subcellular location">
    <subcellularLocation>
        <location evidence="2">Secreted</location>
    </subcellularLocation>
</comment>
<evidence type="ECO:0000313" key="16">
    <source>
        <dbReference type="Proteomes" id="UP000472277"/>
    </source>
</evidence>
<dbReference type="InterPro" id="IPR050350">
    <property type="entry name" value="Compl-Cell_Adhes-Reg"/>
</dbReference>
<organism evidence="15 16">
    <name type="scientific">Salmo trutta</name>
    <name type="common">Brown trout</name>
    <dbReference type="NCBI Taxonomy" id="8032"/>
    <lineage>
        <taxon>Eukaryota</taxon>
        <taxon>Metazoa</taxon>
        <taxon>Chordata</taxon>
        <taxon>Craniata</taxon>
        <taxon>Vertebrata</taxon>
        <taxon>Euteleostomi</taxon>
        <taxon>Actinopterygii</taxon>
        <taxon>Neopterygii</taxon>
        <taxon>Teleostei</taxon>
        <taxon>Protacanthopterygii</taxon>
        <taxon>Salmoniformes</taxon>
        <taxon>Salmonidae</taxon>
        <taxon>Salmoninae</taxon>
        <taxon>Salmo</taxon>
    </lineage>
</organism>
<dbReference type="SUPFAM" id="SSF57535">
    <property type="entry name" value="Complement control module/SCR domain"/>
    <property type="match status" value="5"/>
</dbReference>
<dbReference type="InterPro" id="IPR035976">
    <property type="entry name" value="Sushi/SCR/CCP_sf"/>
</dbReference>
<dbReference type="GeneTree" id="ENSGT00940000157228"/>
<evidence type="ECO:0000256" key="13">
    <source>
        <dbReference type="PROSITE-ProRule" id="PRU00302"/>
    </source>
</evidence>
<dbReference type="Ensembl" id="ENSSTUT00000076877.1">
    <property type="protein sequence ID" value="ENSSTUP00000072438.1"/>
    <property type="gene ID" value="ENSSTUG00000031654.1"/>
</dbReference>
<keyword evidence="6" id="KW-0358">Heparin-binding</keyword>
<evidence type="ECO:0000256" key="11">
    <source>
        <dbReference type="ARBA" id="ARBA00029855"/>
    </source>
</evidence>
<evidence type="ECO:0000256" key="3">
    <source>
        <dbReference type="ARBA" id="ARBA00020104"/>
    </source>
</evidence>
<dbReference type="OMA" id="IPKQCPH"/>
<evidence type="ECO:0000256" key="7">
    <source>
        <dbReference type="ARBA" id="ARBA00022729"/>
    </source>
</evidence>
<feature type="disulfide bond" evidence="13">
    <location>
        <begin position="75"/>
        <end position="118"/>
    </location>
</feature>
<evidence type="ECO:0000313" key="15">
    <source>
        <dbReference type="Ensembl" id="ENSSTUP00000072438.1"/>
    </source>
</evidence>
<protein>
    <recommendedName>
        <fullName evidence="3">Beta-2-glycoprotein 1</fullName>
    </recommendedName>
    <alternativeName>
        <fullName evidence="11">Apolipoprotein H</fullName>
    </alternativeName>
    <alternativeName>
        <fullName evidence="12">Beta-2-glycoprotein I</fullName>
    </alternativeName>
</protein>
<keyword evidence="9 13" id="KW-1015">Disulfide bond</keyword>
<feature type="domain" description="Sushi" evidence="14">
    <location>
        <begin position="192"/>
        <end position="254"/>
    </location>
</feature>
<dbReference type="Pfam" id="PF00084">
    <property type="entry name" value="Sushi"/>
    <property type="match status" value="4"/>
</dbReference>
<reference evidence="15" key="2">
    <citation type="submission" date="2025-09" db="UniProtKB">
        <authorList>
            <consortium name="Ensembl"/>
        </authorList>
    </citation>
    <scope>IDENTIFICATION</scope>
</reference>
<comment type="caution">
    <text evidence="13">Lacks conserved residue(s) required for the propagation of feature annotation.</text>
</comment>
<keyword evidence="4" id="KW-0964">Secreted</keyword>
<sequence length="400" mass="44863">MCFELWVQSMEAYFRRSHWIRLSGFLNGPSTFFHRPLPKERTQSLSTPQKMNPTLALLLLCQLAFYTSVTCKKECGRPPLGDDKELEGFQRVYSPGDEVVLSCKRGYTPSSGSRSIICTASGDWTKSRLTCSAKSCSFPEALDHGDMEFVDIVYQSIINYTCHEGYILQGASTIECLYDGQWSDPPPKCTPVICGLPPIPKYGKIVYDRTLTGNRIVFGFGGTYECFPPLVLIGNERGSCSANGNWTEPPECKLVTCSAPTGIKNGYMTINDKREHGFKETVKYGCNVDYVLDGPVEIECLKTGDWSMKPVCRASCKIGIKRGRILYNGKKFWIGDFEPNKILHADVVFVYCMNKEKKCGYAVSTQCIDGKLNIPECFEEPSGFTYKFNYDSLPSEITQC</sequence>
<dbReference type="GO" id="GO:0008201">
    <property type="term" value="F:heparin binding"/>
    <property type="evidence" value="ECO:0007669"/>
    <property type="project" value="UniProtKB-KW"/>
</dbReference>
<comment type="function">
    <text evidence="1">Binds to various kinds of negatively charged substances such as heparin, phospholipids, and dextran sulfate. May prevent activation of the intrinsic blood coagulation cascade by binding to phospholipids on the surface of damaged cells.</text>
</comment>
<dbReference type="Pfam" id="PF09014">
    <property type="entry name" value="Sushi_2"/>
    <property type="match status" value="1"/>
</dbReference>
<gene>
    <name evidence="15" type="primary">APOH</name>
</gene>
<feature type="domain" description="Sushi" evidence="14">
    <location>
        <begin position="255"/>
        <end position="314"/>
    </location>
</feature>
<evidence type="ECO:0000256" key="5">
    <source>
        <dbReference type="ARBA" id="ARBA00022659"/>
    </source>
</evidence>
<dbReference type="AlphaFoldDB" id="A0A674BMF0"/>
<dbReference type="PROSITE" id="PS50923">
    <property type="entry name" value="SUSHI"/>
    <property type="match status" value="4"/>
</dbReference>
<keyword evidence="7" id="KW-0732">Signal</keyword>
<evidence type="ECO:0000256" key="6">
    <source>
        <dbReference type="ARBA" id="ARBA00022674"/>
    </source>
</evidence>
<evidence type="ECO:0000256" key="9">
    <source>
        <dbReference type="ARBA" id="ARBA00023157"/>
    </source>
</evidence>
<evidence type="ECO:0000259" key="14">
    <source>
        <dbReference type="PROSITE" id="PS50923"/>
    </source>
</evidence>
<evidence type="ECO:0000256" key="12">
    <source>
        <dbReference type="ARBA" id="ARBA00033414"/>
    </source>
</evidence>
<keyword evidence="8" id="KW-0677">Repeat</keyword>
<feature type="disulfide bond" evidence="13">
    <location>
        <begin position="162"/>
        <end position="189"/>
    </location>
</feature>
<evidence type="ECO:0000256" key="2">
    <source>
        <dbReference type="ARBA" id="ARBA00004613"/>
    </source>
</evidence>
<evidence type="ECO:0000256" key="1">
    <source>
        <dbReference type="ARBA" id="ARBA00003651"/>
    </source>
</evidence>
<keyword evidence="16" id="KW-1185">Reference proteome</keyword>
<feature type="disulfide bond" evidence="13">
    <location>
        <begin position="257"/>
        <end position="300"/>
    </location>
</feature>
<evidence type="ECO:0000256" key="8">
    <source>
        <dbReference type="ARBA" id="ARBA00022737"/>
    </source>
</evidence>
<dbReference type="Proteomes" id="UP000472277">
    <property type="component" value="Chromosome 38"/>
</dbReference>
<dbReference type="InterPro" id="IPR015104">
    <property type="entry name" value="Sushi_2"/>
</dbReference>